<sequence>MYLLPPRSVRCLTVAMSAVLALLSSQGTAQASSRDDHERAHSAVQAGEVMPLEQVLERVARDQPGQVLKIELEREDGLWIYEVKVLRADGQLVKLLLDARTADVLRKRRSH</sequence>
<evidence type="ECO:0000256" key="1">
    <source>
        <dbReference type="SAM" id="SignalP"/>
    </source>
</evidence>
<evidence type="ECO:0000259" key="2">
    <source>
        <dbReference type="Pfam" id="PF03413"/>
    </source>
</evidence>
<keyword evidence="1" id="KW-0732">Signal</keyword>
<dbReference type="AlphaFoldDB" id="A0A1D8P1C3"/>
<evidence type="ECO:0000313" key="4">
    <source>
        <dbReference type="Proteomes" id="UP000185680"/>
    </source>
</evidence>
<dbReference type="InterPro" id="IPR025711">
    <property type="entry name" value="PepSY"/>
</dbReference>
<dbReference type="EMBL" id="CP017476">
    <property type="protein sequence ID" value="AOW15116.1"/>
    <property type="molecule type" value="Genomic_DNA"/>
</dbReference>
<dbReference type="Pfam" id="PF03413">
    <property type="entry name" value="PepSY"/>
    <property type="match status" value="1"/>
</dbReference>
<dbReference type="STRING" id="1763535.LPB072_22210"/>
<reference evidence="3 4" key="1">
    <citation type="submission" date="2016-10" db="EMBL/GenBank/DDBJ databases">
        <title>Hydorgenophaga sp. LPB0072 isolated from gastropod.</title>
        <authorList>
            <person name="Kim E."/>
            <person name="Yi H."/>
        </authorList>
    </citation>
    <scope>NUCLEOTIDE SEQUENCE [LARGE SCALE GENOMIC DNA]</scope>
    <source>
        <strain evidence="3 4">LPB0072</strain>
    </source>
</reference>
<protein>
    <recommendedName>
        <fullName evidence="2">PepSY domain-containing protein</fullName>
    </recommendedName>
</protein>
<evidence type="ECO:0000313" key="3">
    <source>
        <dbReference type="EMBL" id="AOW15116.1"/>
    </source>
</evidence>
<feature type="domain" description="PepSY" evidence="2">
    <location>
        <begin position="50"/>
        <end position="107"/>
    </location>
</feature>
<name>A0A1D8P1C3_9BURK</name>
<dbReference type="OrthoDB" id="8527445at2"/>
<feature type="chain" id="PRO_5009110681" description="PepSY domain-containing protein" evidence="1">
    <location>
        <begin position="32"/>
        <end position="111"/>
    </location>
</feature>
<organism evidence="3 4">
    <name type="scientific">Hydrogenophaga crassostreae</name>
    <dbReference type="NCBI Taxonomy" id="1763535"/>
    <lineage>
        <taxon>Bacteria</taxon>
        <taxon>Pseudomonadati</taxon>
        <taxon>Pseudomonadota</taxon>
        <taxon>Betaproteobacteria</taxon>
        <taxon>Burkholderiales</taxon>
        <taxon>Comamonadaceae</taxon>
        <taxon>Hydrogenophaga</taxon>
    </lineage>
</organism>
<gene>
    <name evidence="3" type="ORF">LPB072_22210</name>
</gene>
<dbReference type="KEGG" id="hyl:LPB072_22210"/>
<feature type="signal peptide" evidence="1">
    <location>
        <begin position="1"/>
        <end position="31"/>
    </location>
</feature>
<dbReference type="RefSeq" id="WP_066096307.1">
    <property type="nucleotide sequence ID" value="NZ_CP017476.1"/>
</dbReference>
<proteinExistence type="predicted"/>
<accession>A0A1D8P1C3</accession>
<dbReference type="Proteomes" id="UP000185680">
    <property type="component" value="Chromosome"/>
</dbReference>
<dbReference type="Gene3D" id="3.10.450.40">
    <property type="match status" value="1"/>
</dbReference>